<reference evidence="2" key="1">
    <citation type="submission" date="2017-07" db="EMBL/GenBank/DDBJ databases">
        <title>The cable genome - Insights into the physiology and evolution of filamentous bacteria capable of sulfide oxidation via long distance electron transfer.</title>
        <authorList>
            <person name="Thorup C."/>
            <person name="Bjerg J.T."/>
            <person name="Schreiber L."/>
            <person name="Nielsen L.P."/>
            <person name="Kjeldsen K.U."/>
            <person name="Boesen T."/>
            <person name="Boggild A."/>
            <person name="Meysman F."/>
            <person name="Geelhoed J."/>
            <person name="Schramm A."/>
        </authorList>
    </citation>
    <scope>NUCLEOTIDE SEQUENCE [LARGE SCALE GENOMIC DNA]</scope>
    <source>
        <strain evidence="2">GS</strain>
    </source>
</reference>
<dbReference type="InterPro" id="IPR042047">
    <property type="entry name" value="SleB_dom1"/>
</dbReference>
<gene>
    <name evidence="2" type="ORF">CDV28_10955</name>
</gene>
<dbReference type="InterPro" id="IPR011105">
    <property type="entry name" value="Cell_wall_hydrolase_SleB"/>
</dbReference>
<feature type="domain" description="Cell wall hydrolase SleB" evidence="1">
    <location>
        <begin position="20"/>
        <end position="119"/>
    </location>
</feature>
<keyword evidence="3" id="KW-1185">Reference proteome</keyword>
<dbReference type="Pfam" id="PF07486">
    <property type="entry name" value="Hydrolase_2"/>
    <property type="match status" value="1"/>
</dbReference>
<comment type="caution">
    <text evidence="2">The sequence shown here is derived from an EMBL/GenBank/DDBJ whole genome shotgun (WGS) entry which is preliminary data.</text>
</comment>
<dbReference type="Proteomes" id="UP000316238">
    <property type="component" value="Unassembled WGS sequence"/>
</dbReference>
<dbReference type="EC" id="3.5.1.28" evidence="2"/>
<dbReference type="Gene3D" id="1.10.10.2520">
    <property type="entry name" value="Cell wall hydrolase SleB, domain 1"/>
    <property type="match status" value="1"/>
</dbReference>
<organism evidence="2 3">
    <name type="scientific">Candidatus Electronema aureum</name>
    <dbReference type="NCBI Taxonomy" id="2005002"/>
    <lineage>
        <taxon>Bacteria</taxon>
        <taxon>Pseudomonadati</taxon>
        <taxon>Thermodesulfobacteriota</taxon>
        <taxon>Desulfobulbia</taxon>
        <taxon>Desulfobulbales</taxon>
        <taxon>Desulfobulbaceae</taxon>
        <taxon>Candidatus Electronema</taxon>
    </lineage>
</organism>
<evidence type="ECO:0000313" key="3">
    <source>
        <dbReference type="Proteomes" id="UP000316238"/>
    </source>
</evidence>
<accession>A0A521G2I4</accession>
<evidence type="ECO:0000313" key="2">
    <source>
        <dbReference type="EMBL" id="TAA75242.1"/>
    </source>
</evidence>
<name>A0A521G2I4_9BACT</name>
<sequence>MSFLEGLLWLTLNIYHEARSEPQIGQLAVAHVTLNRANQGNQTVEQVVTAPRQFSWTFLQKSYMPTETDVFMDCMQTAMKAMISRDFTKGATFYHRHDVRPKWAGSKTYVAKYGDHLFYRN</sequence>
<dbReference type="GO" id="GO:0008745">
    <property type="term" value="F:N-acetylmuramoyl-L-alanine amidase activity"/>
    <property type="evidence" value="ECO:0007669"/>
    <property type="project" value="UniProtKB-EC"/>
</dbReference>
<keyword evidence="2" id="KW-0378">Hydrolase</keyword>
<proteinExistence type="predicted"/>
<protein>
    <submittedName>
        <fullName evidence="2">N-acetylmuramoyl-L-alanine amidase</fullName>
        <ecNumber evidence="2">3.5.1.28</ecNumber>
    </submittedName>
</protein>
<evidence type="ECO:0000259" key="1">
    <source>
        <dbReference type="Pfam" id="PF07486"/>
    </source>
</evidence>
<dbReference type="AlphaFoldDB" id="A0A521G2I4"/>
<dbReference type="EMBL" id="NQJD01000009">
    <property type="protein sequence ID" value="TAA75242.1"/>
    <property type="molecule type" value="Genomic_DNA"/>
</dbReference>